<reference evidence="1 2" key="1">
    <citation type="submission" date="2019-08" db="EMBL/GenBank/DDBJ databases">
        <title>100 year-old enigma solved: identification of Planctomyces bekefii, the type genus and species of the phylum Planctomycetes.</title>
        <authorList>
            <person name="Svetlana D.N."/>
            <person name="Overmann J."/>
        </authorList>
    </citation>
    <scope>NUCLEOTIDE SEQUENCE [LARGE SCALE GENOMIC DNA]</scope>
    <source>
        <strain evidence="1">Phe10_nw2017</strain>
    </source>
</reference>
<name>A0A5C6M3F4_9PLAN</name>
<protein>
    <submittedName>
        <fullName evidence="1">Uncharacterized protein</fullName>
    </submittedName>
</protein>
<proteinExistence type="predicted"/>
<dbReference type="Proteomes" id="UP000321083">
    <property type="component" value="Unassembled WGS sequence"/>
</dbReference>
<feature type="non-terminal residue" evidence="1">
    <location>
        <position position="22"/>
    </location>
</feature>
<keyword evidence="2" id="KW-1185">Reference proteome</keyword>
<dbReference type="EMBL" id="SRHE01000563">
    <property type="protein sequence ID" value="TWW08655.1"/>
    <property type="molecule type" value="Genomic_DNA"/>
</dbReference>
<reference evidence="1 2" key="2">
    <citation type="submission" date="2019-08" db="EMBL/GenBank/DDBJ databases">
        <authorList>
            <person name="Henke P."/>
        </authorList>
    </citation>
    <scope>NUCLEOTIDE SEQUENCE [LARGE SCALE GENOMIC DNA]</scope>
    <source>
        <strain evidence="1">Phe10_nw2017</strain>
    </source>
</reference>
<accession>A0A5C6M3F4</accession>
<sequence>MTHAWDDDLKPAEFRLWAQGLH</sequence>
<comment type="caution">
    <text evidence="1">The sequence shown here is derived from an EMBL/GenBank/DDBJ whole genome shotgun (WGS) entry which is preliminary data.</text>
</comment>
<organism evidence="1 2">
    <name type="scientific">Planctomyces bekefii</name>
    <dbReference type="NCBI Taxonomy" id="1653850"/>
    <lineage>
        <taxon>Bacteria</taxon>
        <taxon>Pseudomonadati</taxon>
        <taxon>Planctomycetota</taxon>
        <taxon>Planctomycetia</taxon>
        <taxon>Planctomycetales</taxon>
        <taxon>Planctomycetaceae</taxon>
        <taxon>Planctomyces</taxon>
    </lineage>
</organism>
<dbReference type="AlphaFoldDB" id="A0A5C6M3F4"/>
<evidence type="ECO:0000313" key="2">
    <source>
        <dbReference type="Proteomes" id="UP000321083"/>
    </source>
</evidence>
<gene>
    <name evidence="1" type="ORF">E3A20_22130</name>
</gene>
<evidence type="ECO:0000313" key="1">
    <source>
        <dbReference type="EMBL" id="TWW08655.1"/>
    </source>
</evidence>